<comment type="caution">
    <text evidence="2">The sequence shown here is derived from an EMBL/GenBank/DDBJ whole genome shotgun (WGS) entry which is preliminary data.</text>
</comment>
<dbReference type="Gene3D" id="3.40.50.620">
    <property type="entry name" value="HUPs"/>
    <property type="match status" value="1"/>
</dbReference>
<evidence type="ECO:0000313" key="2">
    <source>
        <dbReference type="EMBL" id="GAA0568606.1"/>
    </source>
</evidence>
<dbReference type="Pfam" id="PF13521">
    <property type="entry name" value="AAA_28"/>
    <property type="match status" value="1"/>
</dbReference>
<dbReference type="InterPro" id="IPR027417">
    <property type="entry name" value="P-loop_NTPase"/>
</dbReference>
<keyword evidence="3" id="KW-1185">Reference proteome</keyword>
<gene>
    <name evidence="2" type="ORF">GCM10008942_16520</name>
</gene>
<dbReference type="Gene3D" id="3.40.50.300">
    <property type="entry name" value="P-loop containing nucleotide triphosphate hydrolases"/>
    <property type="match status" value="1"/>
</dbReference>
<dbReference type="InterPro" id="IPR014729">
    <property type="entry name" value="Rossmann-like_a/b/a_fold"/>
</dbReference>
<dbReference type="PANTHER" id="PTHR37512">
    <property type="entry name" value="TRIFUNCTIONAL NAD BIOSYNTHESIS/REGULATOR PROTEIN NADR"/>
    <property type="match status" value="1"/>
</dbReference>
<keyword evidence="2" id="KW-0548">Nucleotidyltransferase</keyword>
<protein>
    <submittedName>
        <fullName evidence="2">Nicotinamide-nucleotide adenylyltransferase</fullName>
    </submittedName>
</protein>
<evidence type="ECO:0000259" key="1">
    <source>
        <dbReference type="Pfam" id="PF13521"/>
    </source>
</evidence>
<keyword evidence="2" id="KW-0808">Transferase</keyword>
<dbReference type="InterPro" id="IPR038727">
    <property type="entry name" value="NadR/Ttd14_AAA_dom"/>
</dbReference>
<dbReference type="PANTHER" id="PTHR37512:SF1">
    <property type="entry name" value="NADR_TTD14 AAA DOMAIN-CONTAINING PROTEIN"/>
    <property type="match status" value="1"/>
</dbReference>
<dbReference type="CDD" id="cd00882">
    <property type="entry name" value="Ras_like_GTPase"/>
    <property type="match status" value="1"/>
</dbReference>
<reference evidence="3" key="1">
    <citation type="journal article" date="2019" name="Int. J. Syst. Evol. Microbiol.">
        <title>The Global Catalogue of Microorganisms (GCM) 10K type strain sequencing project: providing services to taxonomists for standard genome sequencing and annotation.</title>
        <authorList>
            <consortium name="The Broad Institute Genomics Platform"/>
            <consortium name="The Broad Institute Genome Sequencing Center for Infectious Disease"/>
            <person name="Wu L."/>
            <person name="Ma J."/>
        </authorList>
    </citation>
    <scope>NUCLEOTIDE SEQUENCE [LARGE SCALE GENOMIC DNA]</scope>
    <source>
        <strain evidence="3">JCM 15089</strain>
    </source>
</reference>
<dbReference type="EMBL" id="BAAADD010000004">
    <property type="protein sequence ID" value="GAA0568606.1"/>
    <property type="molecule type" value="Genomic_DNA"/>
</dbReference>
<accession>A0ABP3PJE4</accession>
<dbReference type="SUPFAM" id="SSF52540">
    <property type="entry name" value="P-loop containing nucleoside triphosphate hydrolases"/>
    <property type="match status" value="1"/>
</dbReference>
<sequence>MLCDFARTYCDELTVLVCTRPSDPIDGALRATWMRELVPNVRIVHLDRDVPQEPREHPEFWPIWREIMKNVHPEPIDFVFSSESYGGRLAEEAGARHVPFDPDRLAAPVSGTKVRAHPYLFWDYLPPPVRAHYVKTVCLFGPESTGKSTLAKRLASHFHTIAAPEYGRTYCEIFGTYCTADDLRNIVKGQASLEAAAKRRANRLLILDTDRLMTALWADMLLGIRPPDLDAVPEFADLYLLADIDIPWADDGTRYFPGDAARQRFYRICREELEKRSLPFEVIGGDRDGRLKMAADAINRHFPELSGG</sequence>
<name>A0ABP3PJE4_9PROT</name>
<feature type="domain" description="NadR/Ttd14 AAA" evidence="1">
    <location>
        <begin position="137"/>
        <end position="286"/>
    </location>
</feature>
<dbReference type="InterPro" id="IPR052735">
    <property type="entry name" value="NAD_biosynth-regulator"/>
</dbReference>
<dbReference type="GO" id="GO:0016779">
    <property type="term" value="F:nucleotidyltransferase activity"/>
    <property type="evidence" value="ECO:0007669"/>
    <property type="project" value="UniProtKB-KW"/>
</dbReference>
<organism evidence="2 3">
    <name type="scientific">Rhizomicrobium electricum</name>
    <dbReference type="NCBI Taxonomy" id="480070"/>
    <lineage>
        <taxon>Bacteria</taxon>
        <taxon>Pseudomonadati</taxon>
        <taxon>Pseudomonadota</taxon>
        <taxon>Alphaproteobacteria</taxon>
        <taxon>Micropepsales</taxon>
        <taxon>Micropepsaceae</taxon>
        <taxon>Rhizomicrobium</taxon>
    </lineage>
</organism>
<dbReference type="Proteomes" id="UP001499951">
    <property type="component" value="Unassembled WGS sequence"/>
</dbReference>
<proteinExistence type="predicted"/>
<evidence type="ECO:0000313" key="3">
    <source>
        <dbReference type="Proteomes" id="UP001499951"/>
    </source>
</evidence>